<feature type="transmembrane region" description="Helical" evidence="1">
    <location>
        <begin position="76"/>
        <end position="97"/>
    </location>
</feature>
<comment type="caution">
    <text evidence="2">The sequence shown here is derived from an EMBL/GenBank/DDBJ whole genome shotgun (WGS) entry which is preliminary data.</text>
</comment>
<dbReference type="Proteomes" id="UP000602442">
    <property type="component" value="Unassembled WGS sequence"/>
</dbReference>
<feature type="transmembrane region" description="Helical" evidence="1">
    <location>
        <begin position="117"/>
        <end position="137"/>
    </location>
</feature>
<reference evidence="2 3" key="1">
    <citation type="submission" date="2020-11" db="EMBL/GenBank/DDBJ databases">
        <title>Erythrobacter sediminis sp. nov., a marine bacterium from a tidal flat of Garorim Bay.</title>
        <authorList>
            <person name="Kim D."/>
            <person name="Yoo Y."/>
            <person name="Kim J.-J."/>
        </authorList>
    </citation>
    <scope>NUCLEOTIDE SEQUENCE [LARGE SCALE GENOMIC DNA]</scope>
    <source>
        <strain evidence="2 3">JGD-13</strain>
    </source>
</reference>
<evidence type="ECO:0000313" key="2">
    <source>
        <dbReference type="EMBL" id="MBH5323530.1"/>
    </source>
</evidence>
<evidence type="ECO:0000313" key="3">
    <source>
        <dbReference type="Proteomes" id="UP000602442"/>
    </source>
</evidence>
<accession>A0ABS0N6Y6</accession>
<feature type="transmembrane region" description="Helical" evidence="1">
    <location>
        <begin position="143"/>
        <end position="166"/>
    </location>
</feature>
<name>A0ABS0N6Y6_9SPHN</name>
<evidence type="ECO:0000256" key="1">
    <source>
        <dbReference type="SAM" id="Phobius"/>
    </source>
</evidence>
<organism evidence="2 3">
    <name type="scientific">Aurantiacibacter sediminis</name>
    <dbReference type="NCBI Taxonomy" id="2793064"/>
    <lineage>
        <taxon>Bacteria</taxon>
        <taxon>Pseudomonadati</taxon>
        <taxon>Pseudomonadota</taxon>
        <taxon>Alphaproteobacteria</taxon>
        <taxon>Sphingomonadales</taxon>
        <taxon>Erythrobacteraceae</taxon>
        <taxon>Aurantiacibacter</taxon>
    </lineage>
</organism>
<keyword evidence="1" id="KW-1133">Transmembrane helix</keyword>
<feature type="transmembrane region" description="Helical" evidence="1">
    <location>
        <begin position="201"/>
        <end position="229"/>
    </location>
</feature>
<protein>
    <submittedName>
        <fullName evidence="2">Glycerophosphoryl diester phosphodiesterase membrane domain-containing protein</fullName>
    </submittedName>
</protein>
<dbReference type="EMBL" id="JAEANY010000004">
    <property type="protein sequence ID" value="MBH5323530.1"/>
    <property type="molecule type" value="Genomic_DNA"/>
</dbReference>
<keyword evidence="1" id="KW-0812">Transmembrane</keyword>
<feature type="transmembrane region" description="Helical" evidence="1">
    <location>
        <begin position="24"/>
        <end position="44"/>
    </location>
</feature>
<sequence>MPIKLDMGQAWNEAVAILTANKDVVAIVAGVFFFLPNAIATVMMPQSAELQAMAASGDPQDLQVLSDVMLDMYASIWWIFIPLIIMQAIGTLGLLALFTDSSRPTVGEALGFGAKGLLTYIAVSLISVVVLTAAFVIPVVFGAMIGTLGAALMGVVGLALMVYVLVKLSLTSPVIAIERQLNPLTAITRSWRITKGNSLRLFAFFVLLFLVLIVISAIASMFFTIFAIAGDEVGVFASAIGGALINMIGVVVLLAVMAAVHRQLTGGTPATVTDTFA</sequence>
<feature type="transmembrane region" description="Helical" evidence="1">
    <location>
        <begin position="235"/>
        <end position="260"/>
    </location>
</feature>
<proteinExistence type="predicted"/>
<keyword evidence="1" id="KW-0472">Membrane</keyword>
<gene>
    <name evidence="2" type="ORF">I5L03_13150</name>
</gene>
<dbReference type="RefSeq" id="WP_197922544.1">
    <property type="nucleotide sequence ID" value="NZ_CAWPTA010000009.1"/>
</dbReference>
<keyword evidence="3" id="KW-1185">Reference proteome</keyword>